<dbReference type="Pfam" id="PF11756">
    <property type="entry name" value="YgbA_NO"/>
    <property type="match status" value="1"/>
</dbReference>
<dbReference type="Proteomes" id="UP000824023">
    <property type="component" value="Unassembled WGS sequence"/>
</dbReference>
<reference evidence="1" key="1">
    <citation type="journal article" date="2021" name="PeerJ">
        <title>Extensive microbial diversity within the chicken gut microbiome revealed by metagenomics and culture.</title>
        <authorList>
            <person name="Gilroy R."/>
            <person name="Ravi A."/>
            <person name="Getino M."/>
            <person name="Pursley I."/>
            <person name="Horton D.L."/>
            <person name="Alikhan N.F."/>
            <person name="Baker D."/>
            <person name="Gharbi K."/>
            <person name="Hall N."/>
            <person name="Watson M."/>
            <person name="Adriaenssens E.M."/>
            <person name="Foster-Nyarko E."/>
            <person name="Jarju S."/>
            <person name="Secka A."/>
            <person name="Antonio M."/>
            <person name="Oren A."/>
            <person name="Chaudhuri R.R."/>
            <person name="La Ragione R."/>
            <person name="Hildebrand F."/>
            <person name="Pallen M.J."/>
        </authorList>
    </citation>
    <scope>NUCLEOTIDE SEQUENCE</scope>
    <source>
        <strain evidence="1">ChiHjej12B11-24981</strain>
    </source>
</reference>
<dbReference type="InterPro" id="IPR020483">
    <property type="entry name" value="Uncharacterised_YgbA"/>
</dbReference>
<protein>
    <submittedName>
        <fullName evidence="1">Nitrous oxide-stimulated promoter family protein</fullName>
    </submittedName>
</protein>
<dbReference type="AlphaFoldDB" id="A0A9D2A5N0"/>
<reference evidence="1" key="2">
    <citation type="submission" date="2021-04" db="EMBL/GenBank/DDBJ databases">
        <authorList>
            <person name="Gilroy R."/>
        </authorList>
    </citation>
    <scope>NUCLEOTIDE SEQUENCE</scope>
    <source>
        <strain evidence="1">ChiHjej12B11-24981</strain>
    </source>
</reference>
<gene>
    <name evidence="1" type="ORF">H9819_03980</name>
</gene>
<name>A0A9D2A5N0_9BACE</name>
<organism evidence="1 2">
    <name type="scientific">Candidatus Bacteroides merdipullorum</name>
    <dbReference type="NCBI Taxonomy" id="2838474"/>
    <lineage>
        <taxon>Bacteria</taxon>
        <taxon>Pseudomonadati</taxon>
        <taxon>Bacteroidota</taxon>
        <taxon>Bacteroidia</taxon>
        <taxon>Bacteroidales</taxon>
        <taxon>Bacteroidaceae</taxon>
        <taxon>Bacteroides</taxon>
    </lineage>
</organism>
<dbReference type="NCBIfam" id="NF007714">
    <property type="entry name" value="PRK10410.1-2"/>
    <property type="match status" value="1"/>
</dbReference>
<sequence>MSRIAREKRIVEQMVRLYCRRKEGNGELCAECRALLEYACKRLEHCPFGERKGTCRVCPVHCYKRDMRERMRRVMRYAGPRMLWYHPAAAVCHLWQEFFAR</sequence>
<dbReference type="EMBL" id="DXCK01000058">
    <property type="protein sequence ID" value="HIZ01397.1"/>
    <property type="molecule type" value="Genomic_DNA"/>
</dbReference>
<proteinExistence type="predicted"/>
<evidence type="ECO:0000313" key="1">
    <source>
        <dbReference type="EMBL" id="HIZ01397.1"/>
    </source>
</evidence>
<evidence type="ECO:0000313" key="2">
    <source>
        <dbReference type="Proteomes" id="UP000824023"/>
    </source>
</evidence>
<comment type="caution">
    <text evidence="1">The sequence shown here is derived from an EMBL/GenBank/DDBJ whole genome shotgun (WGS) entry which is preliminary data.</text>
</comment>
<accession>A0A9D2A5N0</accession>